<dbReference type="PANTHER" id="PTHR46203">
    <property type="entry name" value="PROBABLE PEPTIDE CHAIN RELEASE FACTOR C12ORF65"/>
    <property type="match status" value="1"/>
</dbReference>
<organism evidence="7 8">
    <name type="scientific">Nicrophorus vespilloides</name>
    <name type="common">Boreal carrion beetle</name>
    <dbReference type="NCBI Taxonomy" id="110193"/>
    <lineage>
        <taxon>Eukaryota</taxon>
        <taxon>Metazoa</taxon>
        <taxon>Ecdysozoa</taxon>
        <taxon>Arthropoda</taxon>
        <taxon>Hexapoda</taxon>
        <taxon>Insecta</taxon>
        <taxon>Pterygota</taxon>
        <taxon>Neoptera</taxon>
        <taxon>Endopterygota</taxon>
        <taxon>Coleoptera</taxon>
        <taxon>Polyphaga</taxon>
        <taxon>Staphyliniformia</taxon>
        <taxon>Silphidae</taxon>
        <taxon>Nicrophorinae</taxon>
        <taxon>Nicrophorus</taxon>
    </lineage>
</organism>
<feature type="compositionally biased region" description="Basic and acidic residues" evidence="5">
    <location>
        <begin position="123"/>
        <end position="135"/>
    </location>
</feature>
<dbReference type="RefSeq" id="XP_017784496.1">
    <property type="nucleotide sequence ID" value="XM_017929007.1"/>
</dbReference>
<dbReference type="PANTHER" id="PTHR46203:SF1">
    <property type="entry name" value="MITOCHONDRIAL TRANSLATION RELEASE FACTOR IN RESCUE"/>
    <property type="match status" value="1"/>
</dbReference>
<dbReference type="Gene3D" id="3.30.160.20">
    <property type="match status" value="1"/>
</dbReference>
<dbReference type="InterPro" id="IPR045853">
    <property type="entry name" value="Pep_chain_release_fac_I_sf"/>
</dbReference>
<keyword evidence="4" id="KW-0496">Mitochondrion</keyword>
<protein>
    <submittedName>
        <fullName evidence="8">Probable peptide chain release factor C12orf65, mitochondrial</fullName>
    </submittedName>
</protein>
<evidence type="ECO:0000256" key="1">
    <source>
        <dbReference type="ARBA" id="ARBA00004173"/>
    </source>
</evidence>
<evidence type="ECO:0000259" key="6">
    <source>
        <dbReference type="Pfam" id="PF00472"/>
    </source>
</evidence>
<dbReference type="Pfam" id="PF00472">
    <property type="entry name" value="RF-1"/>
    <property type="match status" value="1"/>
</dbReference>
<dbReference type="GeneID" id="108568085"/>
<evidence type="ECO:0000256" key="4">
    <source>
        <dbReference type="ARBA" id="ARBA00023128"/>
    </source>
</evidence>
<proteinExistence type="inferred from homology"/>
<gene>
    <name evidence="8" type="primary">LOC108568085</name>
</gene>
<keyword evidence="7" id="KW-1185">Reference proteome</keyword>
<evidence type="ECO:0000313" key="7">
    <source>
        <dbReference type="Proteomes" id="UP000695000"/>
    </source>
</evidence>
<evidence type="ECO:0000256" key="5">
    <source>
        <dbReference type="SAM" id="MobiDB-lite"/>
    </source>
</evidence>
<feature type="domain" description="Prokaryotic-type class I peptide chain release factors" evidence="6">
    <location>
        <begin position="28"/>
        <end position="124"/>
    </location>
</feature>
<dbReference type="Proteomes" id="UP000695000">
    <property type="component" value="Unplaced"/>
</dbReference>
<comment type="subcellular location">
    <subcellularLocation>
        <location evidence="1">Mitochondrion</location>
    </subcellularLocation>
</comment>
<dbReference type="InterPro" id="IPR000352">
    <property type="entry name" value="Pep_chain_release_fac_I"/>
</dbReference>
<comment type="similarity">
    <text evidence="2">Belongs to the prokaryotic/mitochondrial release factor family.</text>
</comment>
<dbReference type="SUPFAM" id="SSF75620">
    <property type="entry name" value="Release factor"/>
    <property type="match status" value="1"/>
</dbReference>
<sequence length="135" mass="15510">MLTSVNRICFTFVRCKHKLDYSKVPKLVDSELLEQHVRGSGPGGQATNKTSNCVVLKHLPTGIVIKCHESRSLDQNRKKARSLLVTKLDNLINKENSVEAQAKLLDNKKTTEMERKRQKRQALKNEWKTRENLID</sequence>
<evidence type="ECO:0000313" key="8">
    <source>
        <dbReference type="RefSeq" id="XP_017784496.1"/>
    </source>
</evidence>
<reference evidence="8" key="1">
    <citation type="submission" date="2025-08" db="UniProtKB">
        <authorList>
            <consortium name="RefSeq"/>
        </authorList>
    </citation>
    <scope>IDENTIFICATION</scope>
    <source>
        <tissue evidence="8">Whole Larva</tissue>
    </source>
</reference>
<accession>A0ABM1NCE6</accession>
<evidence type="ECO:0000256" key="2">
    <source>
        <dbReference type="ARBA" id="ARBA00010835"/>
    </source>
</evidence>
<name>A0ABM1NCE6_NICVS</name>
<evidence type="ECO:0000256" key="3">
    <source>
        <dbReference type="ARBA" id="ARBA00022946"/>
    </source>
</evidence>
<feature type="region of interest" description="Disordered" evidence="5">
    <location>
        <begin position="109"/>
        <end position="135"/>
    </location>
</feature>
<dbReference type="InterPro" id="IPR052405">
    <property type="entry name" value="Mito_Transl_Release_Factor"/>
</dbReference>
<keyword evidence="3" id="KW-0809">Transit peptide</keyword>